<protein>
    <submittedName>
        <fullName evidence="2">Uncharacterized protein</fullName>
    </submittedName>
</protein>
<evidence type="ECO:0000256" key="1">
    <source>
        <dbReference type="SAM" id="MobiDB-lite"/>
    </source>
</evidence>
<accession>A0A6C0I534</accession>
<feature type="compositionally biased region" description="Basic residues" evidence="1">
    <location>
        <begin position="273"/>
        <end position="296"/>
    </location>
</feature>
<evidence type="ECO:0000313" key="2">
    <source>
        <dbReference type="EMBL" id="QHT87253.1"/>
    </source>
</evidence>
<name>A0A6C0I534_9ZZZZ</name>
<feature type="region of interest" description="Disordered" evidence="1">
    <location>
        <begin position="268"/>
        <end position="296"/>
    </location>
</feature>
<sequence>MQRVYDYFINEEYLRETPEEEAKRDADLAKFKSDADAFVARMERSNAESNMYRAATAGLRKGSEEHKARREARRLEREAEIAAANPGKAATMRDSDLRIQKASEARSKIRNGVEPADEEEAALMQKMVEEDEVIHKRREARSRLEEGLSPRNEEEATLMQKLSEEEERMQAFMAKPKPSSIVPQCAPMTVCQCKRRGHEEMTYHDIDPFSLLIPKEFAICNNCERENFFKDGCGGYCCGKLDKDGEPCGYTLCRNCAINMFPLREQEGSKKLGGTKKKRRCKKGKRRNKVTGRCRK</sequence>
<dbReference type="EMBL" id="MN740085">
    <property type="protein sequence ID" value="QHT87253.1"/>
    <property type="molecule type" value="Genomic_DNA"/>
</dbReference>
<dbReference type="AlphaFoldDB" id="A0A6C0I534"/>
<reference evidence="2" key="1">
    <citation type="journal article" date="2020" name="Nature">
        <title>Giant virus diversity and host interactions through global metagenomics.</title>
        <authorList>
            <person name="Schulz F."/>
            <person name="Roux S."/>
            <person name="Paez-Espino D."/>
            <person name="Jungbluth S."/>
            <person name="Walsh D.A."/>
            <person name="Denef V.J."/>
            <person name="McMahon K.D."/>
            <person name="Konstantinidis K.T."/>
            <person name="Eloe-Fadrosh E.A."/>
            <person name="Kyrpides N.C."/>
            <person name="Woyke T."/>
        </authorList>
    </citation>
    <scope>NUCLEOTIDE SEQUENCE</scope>
    <source>
        <strain evidence="2">GVMAG-M-3300023184-190</strain>
    </source>
</reference>
<proteinExistence type="predicted"/>
<organism evidence="2">
    <name type="scientific">viral metagenome</name>
    <dbReference type="NCBI Taxonomy" id="1070528"/>
    <lineage>
        <taxon>unclassified sequences</taxon>
        <taxon>metagenomes</taxon>
        <taxon>organismal metagenomes</taxon>
    </lineage>
</organism>